<organism evidence="20 21">
    <name type="scientific">Halorhabdus utahensis (strain DSM 12940 / JCM 11049 / AX-2)</name>
    <dbReference type="NCBI Taxonomy" id="519442"/>
    <lineage>
        <taxon>Archaea</taxon>
        <taxon>Methanobacteriati</taxon>
        <taxon>Methanobacteriota</taxon>
        <taxon>Stenosarchaea group</taxon>
        <taxon>Halobacteria</taxon>
        <taxon>Halobacteriales</taxon>
        <taxon>Haloarculaceae</taxon>
        <taxon>Halorhabdus</taxon>
    </lineage>
</organism>
<evidence type="ECO:0000256" key="10">
    <source>
        <dbReference type="ARBA" id="ARBA00022692"/>
    </source>
</evidence>
<dbReference type="PANTHER" id="PTHR34148">
    <property type="entry name" value="ADENOSYLCOBINAMIDE-GDP RIBAZOLETRANSFERASE"/>
    <property type="match status" value="1"/>
</dbReference>
<reference evidence="20 21" key="1">
    <citation type="journal article" date="2009" name="Stand. Genomic Sci.">
        <title>Complete genome sequence of Halorhabdus utahensis type strain (AX-2).</title>
        <authorList>
            <person name="Anderson I."/>
            <person name="Tindall B.J."/>
            <person name="Pomrenke H."/>
            <person name="Goker M."/>
            <person name="Lapidus A."/>
            <person name="Nolan M."/>
            <person name="Copeland A."/>
            <person name="Glavina Del Rio T."/>
            <person name="Chen F."/>
            <person name="Tice H."/>
            <person name="Cheng J.F."/>
            <person name="Lucas S."/>
            <person name="Chertkov O."/>
            <person name="Bruce D."/>
            <person name="Brettin T."/>
            <person name="Detter J.C."/>
            <person name="Han C."/>
            <person name="Goodwin L."/>
            <person name="Land M."/>
            <person name="Hauser L."/>
            <person name="Chang Y.J."/>
            <person name="Jeffries C.D."/>
            <person name="Pitluck S."/>
            <person name="Pati A."/>
            <person name="Mavromatis K."/>
            <person name="Ivanova N."/>
            <person name="Ovchinnikova G."/>
            <person name="Chen A."/>
            <person name="Palaniappan K."/>
            <person name="Chain P."/>
            <person name="Rohde M."/>
            <person name="Bristow J."/>
            <person name="Eisen J.A."/>
            <person name="Markowitz V."/>
            <person name="Hugenholtz P."/>
            <person name="Kyrpides N.C."/>
            <person name="Klenk H.P."/>
        </authorList>
    </citation>
    <scope>NUCLEOTIDE SEQUENCE [LARGE SCALE GENOMIC DNA]</scope>
    <source>
        <strain evidence="21">DSM 12940 / JCM 11049 / AX-2</strain>
    </source>
</reference>
<keyword evidence="11 19" id="KW-0460">Magnesium</keyword>
<dbReference type="GO" id="GO:0005886">
    <property type="term" value="C:plasma membrane"/>
    <property type="evidence" value="ECO:0007669"/>
    <property type="project" value="UniProtKB-SubCell"/>
</dbReference>
<evidence type="ECO:0000313" key="21">
    <source>
        <dbReference type="Proteomes" id="UP000002071"/>
    </source>
</evidence>
<feature type="transmembrane region" description="Helical" evidence="19">
    <location>
        <begin position="36"/>
        <end position="69"/>
    </location>
</feature>
<evidence type="ECO:0000256" key="16">
    <source>
        <dbReference type="ARBA" id="ARBA00032853"/>
    </source>
</evidence>
<comment type="pathway">
    <text evidence="3 19">Cofactor biosynthesis; adenosylcobalamin biosynthesis; adenosylcobalamin from cob(II)yrinate a,c-diamide: step 7/7.</text>
</comment>
<evidence type="ECO:0000256" key="9">
    <source>
        <dbReference type="ARBA" id="ARBA00022679"/>
    </source>
</evidence>
<comment type="cofactor">
    <cofactor evidence="1 19">
        <name>Mg(2+)</name>
        <dbReference type="ChEBI" id="CHEBI:18420"/>
    </cofactor>
</comment>
<dbReference type="GO" id="GO:0009236">
    <property type="term" value="P:cobalamin biosynthetic process"/>
    <property type="evidence" value="ECO:0007669"/>
    <property type="project" value="UniProtKB-UniRule"/>
</dbReference>
<evidence type="ECO:0000256" key="17">
    <source>
        <dbReference type="ARBA" id="ARBA00048623"/>
    </source>
</evidence>
<accession>C7NMW2</accession>
<dbReference type="Pfam" id="PF02654">
    <property type="entry name" value="CobS"/>
    <property type="match status" value="1"/>
</dbReference>
<protein>
    <recommendedName>
        <fullName evidence="6 19">Adenosylcobinamide-GDP ribazoletransferase</fullName>
        <ecNumber evidence="5 19">2.7.8.26</ecNumber>
    </recommendedName>
    <alternativeName>
        <fullName evidence="16 19">Cobalamin synthase</fullName>
    </alternativeName>
    <alternativeName>
        <fullName evidence="15 19">Cobalamin-5'-phosphate synthase</fullName>
    </alternativeName>
</protein>
<dbReference type="AlphaFoldDB" id="C7NMW2"/>
<dbReference type="InterPro" id="IPR003805">
    <property type="entry name" value="CobS"/>
</dbReference>
<evidence type="ECO:0000256" key="6">
    <source>
        <dbReference type="ARBA" id="ARBA00015850"/>
    </source>
</evidence>
<dbReference type="PANTHER" id="PTHR34148:SF1">
    <property type="entry name" value="ADENOSYLCOBINAMIDE-GDP RIBAZOLETRANSFERASE"/>
    <property type="match status" value="1"/>
</dbReference>
<dbReference type="KEGG" id="hut:Huta_2496"/>
<dbReference type="eggNOG" id="arCOG04338">
    <property type="taxonomic scope" value="Archaea"/>
</dbReference>
<dbReference type="STRING" id="519442.Huta_2496"/>
<feature type="transmembrane region" description="Helical" evidence="19">
    <location>
        <begin position="195"/>
        <end position="212"/>
    </location>
</feature>
<keyword evidence="12 19" id="KW-1133">Transmembrane helix</keyword>
<dbReference type="GO" id="GO:0008818">
    <property type="term" value="F:cobalamin 5'-phosphate synthase activity"/>
    <property type="evidence" value="ECO:0007669"/>
    <property type="project" value="UniProtKB-UniRule"/>
</dbReference>
<sequence length="246" mass="24737">MLSALRGAVGFLTRLPVGHDEAAWEAFRSQPAAFPLVGYAIGALAALPLLAPVPSATAAVGFLAWLYVLTGINHLDGVADLGDAAVVHGDSERRQEVLADTTVGVGAVAAVGIVFAGLATAGYTLAQLPARAALLVVAGEVGAKTAVALAACLGTATHDGLGAQFTDRLHYRHALAPLVVAFPAVALTWPDPSALVAVAAAVTCGVGMVVWARRTLGGVDGDVLGATAELARVVGLHAGVIAWTLF</sequence>
<evidence type="ECO:0000256" key="8">
    <source>
        <dbReference type="ARBA" id="ARBA00022573"/>
    </source>
</evidence>
<evidence type="ECO:0000256" key="12">
    <source>
        <dbReference type="ARBA" id="ARBA00022989"/>
    </source>
</evidence>
<dbReference type="EC" id="2.7.8.26" evidence="5 19"/>
<comment type="function">
    <text evidence="14 19">Joins adenosylcobinamide-GDP and alpha-ribazole to generate adenosylcobalamin (Ado-cobalamin). Also synthesizes adenosylcobalamin 5'-phosphate from adenosylcobinamide-GDP and alpha-ribazole 5'-phosphate.</text>
</comment>
<evidence type="ECO:0000256" key="15">
    <source>
        <dbReference type="ARBA" id="ARBA00032605"/>
    </source>
</evidence>
<evidence type="ECO:0000256" key="14">
    <source>
        <dbReference type="ARBA" id="ARBA00025228"/>
    </source>
</evidence>
<dbReference type="OrthoDB" id="11748at2157"/>
<keyword evidence="13 19" id="KW-0472">Membrane</keyword>
<evidence type="ECO:0000256" key="2">
    <source>
        <dbReference type="ARBA" id="ARBA00004651"/>
    </source>
</evidence>
<dbReference type="HOGENOM" id="CLU_057426_2_0_2"/>
<gene>
    <name evidence="19" type="primary">cobS</name>
    <name evidence="20" type="ordered locus">Huta_2496</name>
</gene>
<evidence type="ECO:0000256" key="18">
    <source>
        <dbReference type="ARBA" id="ARBA00049504"/>
    </source>
</evidence>
<feature type="transmembrane region" description="Helical" evidence="19">
    <location>
        <begin position="169"/>
        <end position="189"/>
    </location>
</feature>
<comment type="similarity">
    <text evidence="4 19">Belongs to the CobS family.</text>
</comment>
<dbReference type="HAMAP" id="MF_00719">
    <property type="entry name" value="CobS"/>
    <property type="match status" value="1"/>
</dbReference>
<evidence type="ECO:0000256" key="3">
    <source>
        <dbReference type="ARBA" id="ARBA00004663"/>
    </source>
</evidence>
<dbReference type="RefSeq" id="WP_015790226.1">
    <property type="nucleotide sequence ID" value="NC_013158.1"/>
</dbReference>
<evidence type="ECO:0000256" key="19">
    <source>
        <dbReference type="HAMAP-Rule" id="MF_00719"/>
    </source>
</evidence>
<dbReference type="EMBL" id="CP001687">
    <property type="protein sequence ID" value="ACV12660.1"/>
    <property type="molecule type" value="Genomic_DNA"/>
</dbReference>
<keyword evidence="8 19" id="KW-0169">Cobalamin biosynthesis</keyword>
<dbReference type="Proteomes" id="UP000002071">
    <property type="component" value="Chromosome"/>
</dbReference>
<evidence type="ECO:0000256" key="7">
    <source>
        <dbReference type="ARBA" id="ARBA00022475"/>
    </source>
</evidence>
<feature type="transmembrane region" description="Helical" evidence="19">
    <location>
        <begin position="132"/>
        <end position="157"/>
    </location>
</feature>
<comment type="catalytic activity">
    <reaction evidence="18 19">
        <text>alpha-ribazole 5'-phosphate + adenosylcob(III)inamide-GDP = adenosylcob(III)alamin 5'-phosphate + GMP + H(+)</text>
        <dbReference type="Rhea" id="RHEA:23560"/>
        <dbReference type="ChEBI" id="CHEBI:15378"/>
        <dbReference type="ChEBI" id="CHEBI:57918"/>
        <dbReference type="ChEBI" id="CHEBI:58115"/>
        <dbReference type="ChEBI" id="CHEBI:60487"/>
        <dbReference type="ChEBI" id="CHEBI:60493"/>
        <dbReference type="EC" id="2.7.8.26"/>
    </reaction>
</comment>
<dbReference type="GeneID" id="8384798"/>
<feature type="transmembrane region" description="Helical" evidence="19">
    <location>
        <begin position="103"/>
        <end position="126"/>
    </location>
</feature>
<keyword evidence="10 19" id="KW-0812">Transmembrane</keyword>
<comment type="catalytic activity">
    <reaction evidence="17 19">
        <text>alpha-ribazole + adenosylcob(III)inamide-GDP = adenosylcob(III)alamin + GMP + H(+)</text>
        <dbReference type="Rhea" id="RHEA:16049"/>
        <dbReference type="ChEBI" id="CHEBI:10329"/>
        <dbReference type="ChEBI" id="CHEBI:15378"/>
        <dbReference type="ChEBI" id="CHEBI:18408"/>
        <dbReference type="ChEBI" id="CHEBI:58115"/>
        <dbReference type="ChEBI" id="CHEBI:60487"/>
        <dbReference type="EC" id="2.7.8.26"/>
    </reaction>
</comment>
<evidence type="ECO:0000256" key="4">
    <source>
        <dbReference type="ARBA" id="ARBA00010561"/>
    </source>
</evidence>
<dbReference type="UniPathway" id="UPA00148">
    <property type="reaction ID" value="UER00238"/>
</dbReference>
<comment type="subcellular location">
    <subcellularLocation>
        <location evidence="2 19">Cell membrane</location>
        <topology evidence="2 19">Multi-pass membrane protein</topology>
    </subcellularLocation>
</comment>
<proteinExistence type="inferred from homology"/>
<name>C7NMW2_HALUD</name>
<evidence type="ECO:0000313" key="20">
    <source>
        <dbReference type="EMBL" id="ACV12660.1"/>
    </source>
</evidence>
<evidence type="ECO:0000256" key="13">
    <source>
        <dbReference type="ARBA" id="ARBA00023136"/>
    </source>
</evidence>
<keyword evidence="21" id="KW-1185">Reference proteome</keyword>
<dbReference type="NCBIfam" id="TIGR00317">
    <property type="entry name" value="cobS"/>
    <property type="match status" value="1"/>
</dbReference>
<evidence type="ECO:0000256" key="5">
    <source>
        <dbReference type="ARBA" id="ARBA00013200"/>
    </source>
</evidence>
<evidence type="ECO:0000256" key="11">
    <source>
        <dbReference type="ARBA" id="ARBA00022842"/>
    </source>
</evidence>
<keyword evidence="9 19" id="KW-0808">Transferase</keyword>
<dbReference type="GO" id="GO:0051073">
    <property type="term" value="F:adenosylcobinamide-GDP ribazoletransferase activity"/>
    <property type="evidence" value="ECO:0007669"/>
    <property type="project" value="UniProtKB-UniRule"/>
</dbReference>
<keyword evidence="7 19" id="KW-1003">Cell membrane</keyword>
<evidence type="ECO:0000256" key="1">
    <source>
        <dbReference type="ARBA" id="ARBA00001946"/>
    </source>
</evidence>